<dbReference type="Proteomes" id="UP000018009">
    <property type="component" value="Unassembled WGS sequence"/>
</dbReference>
<accession>R6KKJ3</accession>
<evidence type="ECO:0000313" key="3">
    <source>
        <dbReference type="Proteomes" id="UP000018009"/>
    </source>
</evidence>
<comment type="caution">
    <text evidence="2">The sequence shown here is derived from an EMBL/GenBank/DDBJ whole genome shotgun (WGS) entry which is preliminary data.</text>
</comment>
<dbReference type="AlphaFoldDB" id="R6KKJ3"/>
<evidence type="ECO:0000259" key="1">
    <source>
        <dbReference type="Pfam" id="PF00005"/>
    </source>
</evidence>
<name>R6KKJ3_9FIRM</name>
<dbReference type="PANTHER" id="PTHR42855">
    <property type="entry name" value="ABC TRANSPORTER ATP-BINDING SUBUNIT"/>
    <property type="match status" value="1"/>
</dbReference>
<protein>
    <recommendedName>
        <fullName evidence="1">ABC transporter domain-containing protein</fullName>
    </recommendedName>
</protein>
<reference evidence="2" key="1">
    <citation type="submission" date="2012-11" db="EMBL/GenBank/DDBJ databases">
        <title>Dependencies among metagenomic species, viruses, plasmids and units of genetic variation.</title>
        <authorList>
            <person name="Nielsen H.B."/>
            <person name="Almeida M."/>
            <person name="Juncker A.S."/>
            <person name="Rasmussen S."/>
            <person name="Li J."/>
            <person name="Sunagawa S."/>
            <person name="Plichta D."/>
            <person name="Gautier L."/>
            <person name="Le Chatelier E."/>
            <person name="Peletier E."/>
            <person name="Bonde I."/>
            <person name="Nielsen T."/>
            <person name="Manichanh C."/>
            <person name="Arumugam M."/>
            <person name="Batto J."/>
            <person name="Santos M.B.Q.D."/>
            <person name="Blom N."/>
            <person name="Borruel N."/>
            <person name="Burgdorf K.S."/>
            <person name="Boumezbeur F."/>
            <person name="Casellas F."/>
            <person name="Dore J."/>
            <person name="Guarner F."/>
            <person name="Hansen T."/>
            <person name="Hildebrand F."/>
            <person name="Kaas R.S."/>
            <person name="Kennedy S."/>
            <person name="Kristiansen K."/>
            <person name="Kultima J.R."/>
            <person name="Leonard P."/>
            <person name="Levenez F."/>
            <person name="Lund O."/>
            <person name="Moumen B."/>
            <person name="Le Paslier D."/>
            <person name="Pons N."/>
            <person name="Pedersen O."/>
            <person name="Prifti E."/>
            <person name="Qin J."/>
            <person name="Raes J."/>
            <person name="Tap J."/>
            <person name="Tims S."/>
            <person name="Ussery D.W."/>
            <person name="Yamada T."/>
            <person name="MetaHit consortium"/>
            <person name="Renault P."/>
            <person name="Sicheritz-Ponten T."/>
            <person name="Bork P."/>
            <person name="Wang J."/>
            <person name="Brunak S."/>
            <person name="Ehrlich S.D."/>
        </authorList>
    </citation>
    <scope>NUCLEOTIDE SEQUENCE [LARGE SCALE GENOMIC DNA]</scope>
</reference>
<dbReference type="PANTHER" id="PTHR42855:SF1">
    <property type="entry name" value="ABC TRANSPORTER DOMAIN-CONTAINING PROTEIN"/>
    <property type="match status" value="1"/>
</dbReference>
<dbReference type="Pfam" id="PF00005">
    <property type="entry name" value="ABC_tran"/>
    <property type="match status" value="1"/>
</dbReference>
<dbReference type="InterPro" id="IPR051309">
    <property type="entry name" value="ABCF_ATPase"/>
</dbReference>
<dbReference type="GO" id="GO:0016887">
    <property type="term" value="F:ATP hydrolysis activity"/>
    <property type="evidence" value="ECO:0007669"/>
    <property type="project" value="InterPro"/>
</dbReference>
<sequence length="58" mass="6312">MLLNALNIKKEYGIQTVLDIEKLEIRDGDRIGLIGRNGAGKSTLLGVLSGRIACDEAW</sequence>
<dbReference type="EMBL" id="CBDY010000185">
    <property type="protein sequence ID" value="CDB62657.1"/>
    <property type="molecule type" value="Genomic_DNA"/>
</dbReference>
<feature type="domain" description="ABC transporter" evidence="1">
    <location>
        <begin position="22"/>
        <end position="54"/>
    </location>
</feature>
<evidence type="ECO:0000313" key="2">
    <source>
        <dbReference type="EMBL" id="CDB62657.1"/>
    </source>
</evidence>
<dbReference type="Gene3D" id="3.40.50.300">
    <property type="entry name" value="P-loop containing nucleotide triphosphate hydrolases"/>
    <property type="match status" value="1"/>
</dbReference>
<dbReference type="InterPro" id="IPR003439">
    <property type="entry name" value="ABC_transporter-like_ATP-bd"/>
</dbReference>
<dbReference type="InterPro" id="IPR027417">
    <property type="entry name" value="P-loop_NTPase"/>
</dbReference>
<dbReference type="GO" id="GO:0005524">
    <property type="term" value="F:ATP binding"/>
    <property type="evidence" value="ECO:0007669"/>
    <property type="project" value="InterPro"/>
</dbReference>
<proteinExistence type="predicted"/>
<gene>
    <name evidence="2" type="ORF">BN486_02663</name>
</gene>
<dbReference type="SUPFAM" id="SSF52540">
    <property type="entry name" value="P-loop containing nucleoside triphosphate hydrolases"/>
    <property type="match status" value="1"/>
</dbReference>
<organism evidence="2 3">
    <name type="scientific">[Clostridium] clostridioforme CAG:132</name>
    <dbReference type="NCBI Taxonomy" id="1263065"/>
    <lineage>
        <taxon>Bacteria</taxon>
        <taxon>Bacillati</taxon>
        <taxon>Bacillota</taxon>
        <taxon>Clostridia</taxon>
        <taxon>Lachnospirales</taxon>
        <taxon>Lachnospiraceae</taxon>
        <taxon>Enterocloster</taxon>
    </lineage>
</organism>